<sequence length="268" mass="30589">MACCMMITLWVQDELSYDRFHQNAETIYRVYHYESATPQNSPSALTPPPMAAALKKDFPEIIKATRFGTWLKRLVTYQDKHFNETKYMHADPDFFAMFSFPFVKGDPATAFSNPYSVVITETAAAKYFGREDPLGKTLTVNHTFDVAVTGVIQDVPSNSSLEFDLLSPFDILIKEFIGKKNRSNWGFNSFSTFVMLPRNASSDNLSQKLNGYFKKLEPESTYEMALQPFIDIHLFSKLDHDYKNVGDIKYVWIFSALAVFVLLIASVN</sequence>
<feature type="transmembrane region" description="Helical" evidence="1">
    <location>
        <begin position="250"/>
        <end position="267"/>
    </location>
</feature>
<gene>
    <name evidence="3" type="ORF">S01H1_38172</name>
</gene>
<keyword evidence="1" id="KW-1133">Transmembrane helix</keyword>
<organism evidence="3">
    <name type="scientific">marine sediment metagenome</name>
    <dbReference type="NCBI Taxonomy" id="412755"/>
    <lineage>
        <taxon>unclassified sequences</taxon>
        <taxon>metagenomes</taxon>
        <taxon>ecological metagenomes</taxon>
    </lineage>
</organism>
<evidence type="ECO:0000256" key="1">
    <source>
        <dbReference type="SAM" id="Phobius"/>
    </source>
</evidence>
<accession>X0UUP7</accession>
<evidence type="ECO:0000259" key="2">
    <source>
        <dbReference type="Pfam" id="PF12704"/>
    </source>
</evidence>
<comment type="caution">
    <text evidence="3">The sequence shown here is derived from an EMBL/GenBank/DDBJ whole genome shotgun (WGS) entry which is preliminary data.</text>
</comment>
<reference evidence="3" key="1">
    <citation type="journal article" date="2014" name="Front. Microbiol.">
        <title>High frequency of phylogenetically diverse reductive dehalogenase-homologous genes in deep subseafloor sedimentary metagenomes.</title>
        <authorList>
            <person name="Kawai M."/>
            <person name="Futagami T."/>
            <person name="Toyoda A."/>
            <person name="Takaki Y."/>
            <person name="Nishi S."/>
            <person name="Hori S."/>
            <person name="Arai W."/>
            <person name="Tsubouchi T."/>
            <person name="Morono Y."/>
            <person name="Uchiyama I."/>
            <person name="Ito T."/>
            <person name="Fujiyama A."/>
            <person name="Inagaki F."/>
            <person name="Takami H."/>
        </authorList>
    </citation>
    <scope>NUCLEOTIDE SEQUENCE</scope>
    <source>
        <strain evidence="3">Expedition CK06-06</strain>
    </source>
</reference>
<feature type="non-terminal residue" evidence="3">
    <location>
        <position position="268"/>
    </location>
</feature>
<name>X0UUP7_9ZZZZ</name>
<dbReference type="InterPro" id="IPR025857">
    <property type="entry name" value="MacB_PCD"/>
</dbReference>
<protein>
    <recommendedName>
        <fullName evidence="2">MacB-like periplasmic core domain-containing protein</fullName>
    </recommendedName>
</protein>
<keyword evidence="1" id="KW-0472">Membrane</keyword>
<dbReference type="Pfam" id="PF12704">
    <property type="entry name" value="MacB_PCD"/>
    <property type="match status" value="1"/>
</dbReference>
<proteinExistence type="predicted"/>
<dbReference type="EMBL" id="BARS01024012">
    <property type="protein sequence ID" value="GAG02942.1"/>
    <property type="molecule type" value="Genomic_DNA"/>
</dbReference>
<keyword evidence="1" id="KW-0812">Transmembrane</keyword>
<dbReference type="AlphaFoldDB" id="X0UUP7"/>
<evidence type="ECO:0000313" key="3">
    <source>
        <dbReference type="EMBL" id="GAG02942.1"/>
    </source>
</evidence>
<feature type="domain" description="MacB-like periplasmic core" evidence="2">
    <location>
        <begin position="1"/>
        <end position="210"/>
    </location>
</feature>